<dbReference type="GO" id="GO:0045087">
    <property type="term" value="P:innate immune response"/>
    <property type="evidence" value="ECO:0007669"/>
    <property type="project" value="TreeGrafter"/>
</dbReference>
<evidence type="ECO:0000313" key="2">
    <source>
        <dbReference type="EMBL" id="PIC23187.1"/>
    </source>
</evidence>
<evidence type="ECO:0000259" key="1">
    <source>
        <dbReference type="Pfam" id="PF25100"/>
    </source>
</evidence>
<dbReference type="GO" id="GO:0045121">
    <property type="term" value="C:membrane raft"/>
    <property type="evidence" value="ECO:0007669"/>
    <property type="project" value="TreeGrafter"/>
</dbReference>
<gene>
    <name evidence="2" type="primary">Cnig_chr_V.g16971</name>
    <name evidence="2" type="ORF">B9Z55_016971</name>
</gene>
<dbReference type="InterPro" id="IPR056711">
    <property type="entry name" value="DUF7809"/>
</dbReference>
<dbReference type="PANTHER" id="PTHR21447">
    <property type="entry name" value="RING-TYPE DOMAIN-CONTAINING PROTEIN-RELATED"/>
    <property type="match status" value="1"/>
</dbReference>
<dbReference type="Proteomes" id="UP000230233">
    <property type="component" value="Chromosome V"/>
</dbReference>
<dbReference type="STRING" id="1611254.A0A2G5T7F7"/>
<protein>
    <recommendedName>
        <fullName evidence="1">DUF7809 domain-containing protein</fullName>
    </recommendedName>
</protein>
<sequence>MSFLINPEFPGTVSIFRAYLPNEFWDLVTFENDEACLKVADPRLNYYGGAEKLCKEIEKFRNFPGYLNKFQTELSTKFCTLKPAIYQTHKRKRYIYKHDLLAQMNYEVWTSSIRKNSDNMPLFGIVAIYLRTKECIMGGPIYEMTPFVVEKFDELKNNIEMRYLKSSKKKKKVKSLNDVFEKLKAIMPKNEHDTEYTSLYKLILKLHKKKPAWRNTKFFENLHHVANIVLEEFDRFIAENEFWFLPNQLGHQEPTVRLFGEHLGKYVFGVELLQEMQRAGLDTDIIEEEIRDSGPMGTLYYPELLELLKGQIWRIEFVITPFRKTSHKAVWIPTPDDNYCIDSLDIISELIEWTHVKGFFQGASDDQRDSILKAFKSLEYVLDKDLVAESEVNQIKESFFEDLQKFNITTPSNKKEVRESSAPSVEYLIHELSYLGLNNPFPEIGLFANKVFHMMSKYLMEPVDMTHAVRICHFICVYSRIKYSTNISPEVALYLRVLDHVFAQK</sequence>
<proteinExistence type="predicted"/>
<dbReference type="AlphaFoldDB" id="A0A2G5T7F7"/>
<dbReference type="OrthoDB" id="5795035at2759"/>
<comment type="caution">
    <text evidence="2">The sequence shown here is derived from an EMBL/GenBank/DDBJ whole genome shotgun (WGS) entry which is preliminary data.</text>
</comment>
<name>A0A2G5T7F7_9PELO</name>
<dbReference type="Pfam" id="PF25100">
    <property type="entry name" value="DUF7809"/>
    <property type="match status" value="1"/>
</dbReference>
<dbReference type="EMBL" id="PDUG01000005">
    <property type="protein sequence ID" value="PIC23187.1"/>
    <property type="molecule type" value="Genomic_DNA"/>
</dbReference>
<feature type="domain" description="DUF7809" evidence="1">
    <location>
        <begin position="94"/>
        <end position="247"/>
    </location>
</feature>
<dbReference type="PANTHER" id="PTHR21447:SF11">
    <property type="entry name" value="RING-TYPE DOMAIN-CONTAINING PROTEIN"/>
    <property type="match status" value="1"/>
</dbReference>
<reference evidence="3" key="1">
    <citation type="submission" date="2017-10" db="EMBL/GenBank/DDBJ databases">
        <title>Rapid genome shrinkage in a self-fertile nematode reveals novel sperm competition proteins.</title>
        <authorList>
            <person name="Yin D."/>
            <person name="Schwarz E.M."/>
            <person name="Thomas C.G."/>
            <person name="Felde R.L."/>
            <person name="Korf I.F."/>
            <person name="Cutter A.D."/>
            <person name="Schartner C.M."/>
            <person name="Ralston E.J."/>
            <person name="Meyer B.J."/>
            <person name="Haag E.S."/>
        </authorList>
    </citation>
    <scope>NUCLEOTIDE SEQUENCE [LARGE SCALE GENOMIC DNA]</scope>
    <source>
        <strain evidence="3">JU1422</strain>
    </source>
</reference>
<keyword evidence="3" id="KW-1185">Reference proteome</keyword>
<accession>A0A2G5T7F7</accession>
<evidence type="ECO:0000313" key="3">
    <source>
        <dbReference type="Proteomes" id="UP000230233"/>
    </source>
</evidence>
<organism evidence="2 3">
    <name type="scientific">Caenorhabditis nigoni</name>
    <dbReference type="NCBI Taxonomy" id="1611254"/>
    <lineage>
        <taxon>Eukaryota</taxon>
        <taxon>Metazoa</taxon>
        <taxon>Ecdysozoa</taxon>
        <taxon>Nematoda</taxon>
        <taxon>Chromadorea</taxon>
        <taxon>Rhabditida</taxon>
        <taxon>Rhabditina</taxon>
        <taxon>Rhabditomorpha</taxon>
        <taxon>Rhabditoidea</taxon>
        <taxon>Rhabditidae</taxon>
        <taxon>Peloderinae</taxon>
        <taxon>Caenorhabditis</taxon>
    </lineage>
</organism>